<dbReference type="NCBIfam" id="TIGR03570">
    <property type="entry name" value="NeuD_NnaD"/>
    <property type="match status" value="1"/>
</dbReference>
<dbReference type="Gene3D" id="2.160.10.10">
    <property type="entry name" value="Hexapeptide repeat proteins"/>
    <property type="match status" value="1"/>
</dbReference>
<name>A0ABC9TP64_ENTFL</name>
<accession>A0ABC9TP64</accession>
<evidence type="ECO:0000259" key="4">
    <source>
        <dbReference type="Pfam" id="PF17836"/>
    </source>
</evidence>
<dbReference type="InterPro" id="IPR018357">
    <property type="entry name" value="Hexapep_transf_CS"/>
</dbReference>
<evidence type="ECO:0000256" key="1">
    <source>
        <dbReference type="ARBA" id="ARBA00022679"/>
    </source>
</evidence>
<protein>
    <submittedName>
        <fullName evidence="5">Sugar O-acyltransferase, sialic acid O-acetyltransferase NeuD family</fullName>
    </submittedName>
</protein>
<feature type="domain" description="PglD N-terminal" evidence="4">
    <location>
        <begin position="2"/>
        <end position="82"/>
    </location>
</feature>
<sequence length="211" mass="22625">MDLIIIGTGGHGRELAYLVQDIEEFNFIGFVDDKYENDTCKIQISGKPILGNVQSLINWSRPVALVIGIAYPEVREKIYTELKNNPLLSFPNLISDKALVGNNIQLGIGNILMPGATLINDIELGNFNMVQVGTMIGHDSTIGDYNAIFPSVNISGFINMGNKNEIGVGTKIIPGIEVGNSSIVGAGSVVIHDIKSGTKNVGVPTRVIGYI</sequence>
<dbReference type="InterPro" id="IPR011004">
    <property type="entry name" value="Trimer_LpxA-like_sf"/>
</dbReference>
<evidence type="ECO:0000313" key="5">
    <source>
        <dbReference type="EMBL" id="EPI12580.1"/>
    </source>
</evidence>
<evidence type="ECO:0000313" key="6">
    <source>
        <dbReference type="Proteomes" id="UP000015750"/>
    </source>
</evidence>
<dbReference type="RefSeq" id="WP_016626840.1">
    <property type="nucleotide sequence ID" value="NZ_KE351796.1"/>
</dbReference>
<dbReference type="CDD" id="cd03360">
    <property type="entry name" value="LbH_AT_putative"/>
    <property type="match status" value="1"/>
</dbReference>
<keyword evidence="1" id="KW-0808">Transferase</keyword>
<feature type="active site" description="Proton acceptor" evidence="3">
    <location>
        <position position="138"/>
    </location>
</feature>
<dbReference type="Proteomes" id="UP000015750">
    <property type="component" value="Unassembled WGS sequence"/>
</dbReference>
<dbReference type="PROSITE" id="PS00101">
    <property type="entry name" value="HEXAPEP_TRANSFERASES"/>
    <property type="match status" value="1"/>
</dbReference>
<evidence type="ECO:0000256" key="3">
    <source>
        <dbReference type="PIRSR" id="PIRSR620019-1"/>
    </source>
</evidence>
<proteinExistence type="predicted"/>
<keyword evidence="2" id="KW-0677">Repeat</keyword>
<feature type="site" description="Increases basicity of active site His" evidence="3">
    <location>
        <position position="139"/>
    </location>
</feature>
<dbReference type="InterPro" id="IPR020019">
    <property type="entry name" value="AcTrfase_PglD-like"/>
</dbReference>
<dbReference type="InterPro" id="IPR041561">
    <property type="entry name" value="PglD_N"/>
</dbReference>
<evidence type="ECO:0000256" key="2">
    <source>
        <dbReference type="ARBA" id="ARBA00022737"/>
    </source>
</evidence>
<dbReference type="EMBL" id="ATIR01000001">
    <property type="protein sequence ID" value="EPI12580.1"/>
    <property type="molecule type" value="Genomic_DNA"/>
</dbReference>
<dbReference type="GO" id="GO:0016740">
    <property type="term" value="F:transferase activity"/>
    <property type="evidence" value="ECO:0007669"/>
    <property type="project" value="UniProtKB-KW"/>
</dbReference>
<dbReference type="InterPro" id="IPR050179">
    <property type="entry name" value="Trans_hexapeptide_repeat"/>
</dbReference>
<dbReference type="AlphaFoldDB" id="A0ABC9TP64"/>
<organism evidence="5 6">
    <name type="scientific">Enterococcus faecalis RP2S-4</name>
    <dbReference type="NCBI Taxonomy" id="1244145"/>
    <lineage>
        <taxon>Bacteria</taxon>
        <taxon>Bacillati</taxon>
        <taxon>Bacillota</taxon>
        <taxon>Bacilli</taxon>
        <taxon>Lactobacillales</taxon>
        <taxon>Enterococcaceae</taxon>
        <taxon>Enterococcus</taxon>
    </lineage>
</organism>
<comment type="caution">
    <text evidence="5">The sequence shown here is derived from an EMBL/GenBank/DDBJ whole genome shotgun (WGS) entry which is preliminary data.</text>
</comment>
<gene>
    <name evidence="5" type="ORF">D358_00004</name>
</gene>
<dbReference type="PANTHER" id="PTHR43300">
    <property type="entry name" value="ACETYLTRANSFERASE"/>
    <property type="match status" value="1"/>
</dbReference>
<dbReference type="SUPFAM" id="SSF51161">
    <property type="entry name" value="Trimeric LpxA-like enzymes"/>
    <property type="match status" value="1"/>
</dbReference>
<dbReference type="Pfam" id="PF17836">
    <property type="entry name" value="PglD_N"/>
    <property type="match status" value="1"/>
</dbReference>
<reference evidence="5 6" key="1">
    <citation type="submission" date="2013-06" db="EMBL/GenBank/DDBJ databases">
        <authorList>
            <person name="Weinstock G."/>
            <person name="Sodergren E."/>
            <person name="Lobos E.A."/>
            <person name="Fulton L."/>
            <person name="Fulton R."/>
            <person name="Courtney L."/>
            <person name="Fronick C."/>
            <person name="O'Laughlin M."/>
            <person name="Godfrey J."/>
            <person name="Wilson R.M."/>
            <person name="Miner T."/>
            <person name="Farmer C."/>
            <person name="Delehaunty K."/>
            <person name="Cordes M."/>
            <person name="Minx P."/>
            <person name="Tomlinson C."/>
            <person name="Chen J."/>
            <person name="Wollam A."/>
            <person name="Pepin K.H."/>
            <person name="Bhonagiri V."/>
            <person name="Zhang X."/>
            <person name="Warren W."/>
            <person name="Mitreva M."/>
            <person name="Mardis E.R."/>
            <person name="Wilson R.K."/>
        </authorList>
    </citation>
    <scope>NUCLEOTIDE SEQUENCE [LARGE SCALE GENOMIC DNA]</scope>
    <source>
        <strain evidence="5 6">RP2S-4</strain>
    </source>
</reference>
<dbReference type="Gene3D" id="3.40.50.20">
    <property type="match status" value="1"/>
</dbReference>
<dbReference type="PANTHER" id="PTHR43300:SF7">
    <property type="entry name" value="UDP-N-ACETYLBACILLOSAMINE N-ACETYLTRANSFERASE"/>
    <property type="match status" value="1"/>
</dbReference>